<accession>X1HGF5</accession>
<reference evidence="1" key="1">
    <citation type="journal article" date="2014" name="Front. Microbiol.">
        <title>High frequency of phylogenetically diverse reductive dehalogenase-homologous genes in deep subseafloor sedimentary metagenomes.</title>
        <authorList>
            <person name="Kawai M."/>
            <person name="Futagami T."/>
            <person name="Toyoda A."/>
            <person name="Takaki Y."/>
            <person name="Nishi S."/>
            <person name="Hori S."/>
            <person name="Arai W."/>
            <person name="Tsubouchi T."/>
            <person name="Morono Y."/>
            <person name="Uchiyama I."/>
            <person name="Ito T."/>
            <person name="Fujiyama A."/>
            <person name="Inagaki F."/>
            <person name="Takami H."/>
        </authorList>
    </citation>
    <scope>NUCLEOTIDE SEQUENCE</scope>
    <source>
        <strain evidence="1">Expedition CK06-06</strain>
    </source>
</reference>
<protein>
    <submittedName>
        <fullName evidence="1">Uncharacterized protein</fullName>
    </submittedName>
</protein>
<dbReference type="EMBL" id="BARU01024751">
    <property type="protein sequence ID" value="GAH52909.1"/>
    <property type="molecule type" value="Genomic_DNA"/>
</dbReference>
<proteinExistence type="predicted"/>
<organism evidence="1">
    <name type="scientific">marine sediment metagenome</name>
    <dbReference type="NCBI Taxonomy" id="412755"/>
    <lineage>
        <taxon>unclassified sequences</taxon>
        <taxon>metagenomes</taxon>
        <taxon>ecological metagenomes</taxon>
    </lineage>
</organism>
<gene>
    <name evidence="1" type="ORF">S03H2_39976</name>
</gene>
<dbReference type="AlphaFoldDB" id="X1HGF5"/>
<evidence type="ECO:0000313" key="1">
    <source>
        <dbReference type="EMBL" id="GAH52909.1"/>
    </source>
</evidence>
<comment type="caution">
    <text evidence="1">The sequence shown here is derived from an EMBL/GenBank/DDBJ whole genome shotgun (WGS) entry which is preliminary data.</text>
</comment>
<sequence length="89" mass="10592">MSAQKQGYTDAAFNEWKEFFDQSYGADYELVNGVKYEYLFFISSGHPFLGEDRFYTGYAVINGRQYPDLKIKYDIYIQRIILNHTFFQV</sequence>
<name>X1HGF5_9ZZZZ</name>